<feature type="domain" description="WAC" evidence="6">
    <location>
        <begin position="20"/>
        <end position="126"/>
    </location>
</feature>
<evidence type="ECO:0000256" key="2">
    <source>
        <dbReference type="ARBA" id="ARBA00023242"/>
    </source>
</evidence>
<dbReference type="STRING" id="905079.L1JNX9"/>
<feature type="domain" description="DDT" evidence="5">
    <location>
        <begin position="423"/>
        <end position="483"/>
    </location>
</feature>
<name>L1JNX9_GUITC</name>
<comment type="subcellular location">
    <subcellularLocation>
        <location evidence="1 3">Nucleus</location>
    </subcellularLocation>
</comment>
<dbReference type="PROSITE" id="PS51136">
    <property type="entry name" value="WAC"/>
    <property type="match status" value="1"/>
</dbReference>
<dbReference type="Pfam" id="PF02791">
    <property type="entry name" value="DDT"/>
    <property type="match status" value="1"/>
</dbReference>
<keyword evidence="2 3" id="KW-0539">Nucleus</keyword>
<evidence type="ECO:0000313" key="9">
    <source>
        <dbReference type="Proteomes" id="UP000011087"/>
    </source>
</evidence>
<evidence type="ECO:0000313" key="8">
    <source>
        <dbReference type="EnsemblProtists" id="EKX49763"/>
    </source>
</evidence>
<keyword evidence="9" id="KW-1185">Reference proteome</keyword>
<dbReference type="AlphaFoldDB" id="L1JNX9"/>
<evidence type="ECO:0000259" key="5">
    <source>
        <dbReference type="PROSITE" id="PS50827"/>
    </source>
</evidence>
<reference evidence="7 9" key="1">
    <citation type="journal article" date="2012" name="Nature">
        <title>Algal genomes reveal evolutionary mosaicism and the fate of nucleomorphs.</title>
        <authorList>
            <consortium name="DOE Joint Genome Institute"/>
            <person name="Curtis B.A."/>
            <person name="Tanifuji G."/>
            <person name="Burki F."/>
            <person name="Gruber A."/>
            <person name="Irimia M."/>
            <person name="Maruyama S."/>
            <person name="Arias M.C."/>
            <person name="Ball S.G."/>
            <person name="Gile G.H."/>
            <person name="Hirakawa Y."/>
            <person name="Hopkins J.F."/>
            <person name="Kuo A."/>
            <person name="Rensing S.A."/>
            <person name="Schmutz J."/>
            <person name="Symeonidi A."/>
            <person name="Elias M."/>
            <person name="Eveleigh R.J."/>
            <person name="Herman E.K."/>
            <person name="Klute M.J."/>
            <person name="Nakayama T."/>
            <person name="Obornik M."/>
            <person name="Reyes-Prieto A."/>
            <person name="Armbrust E.V."/>
            <person name="Aves S.J."/>
            <person name="Beiko R.G."/>
            <person name="Coutinho P."/>
            <person name="Dacks J.B."/>
            <person name="Durnford D.G."/>
            <person name="Fast N.M."/>
            <person name="Green B.R."/>
            <person name="Grisdale C.J."/>
            <person name="Hempel F."/>
            <person name="Henrissat B."/>
            <person name="Hoppner M.P."/>
            <person name="Ishida K."/>
            <person name="Kim E."/>
            <person name="Koreny L."/>
            <person name="Kroth P.G."/>
            <person name="Liu Y."/>
            <person name="Malik S.B."/>
            <person name="Maier U.G."/>
            <person name="McRose D."/>
            <person name="Mock T."/>
            <person name="Neilson J.A."/>
            <person name="Onodera N.T."/>
            <person name="Poole A.M."/>
            <person name="Pritham E.J."/>
            <person name="Richards T.A."/>
            <person name="Rocap G."/>
            <person name="Roy S.W."/>
            <person name="Sarai C."/>
            <person name="Schaack S."/>
            <person name="Shirato S."/>
            <person name="Slamovits C.H."/>
            <person name="Spencer D.F."/>
            <person name="Suzuki S."/>
            <person name="Worden A.Z."/>
            <person name="Zauner S."/>
            <person name="Barry K."/>
            <person name="Bell C."/>
            <person name="Bharti A.K."/>
            <person name="Crow J.A."/>
            <person name="Grimwood J."/>
            <person name="Kramer R."/>
            <person name="Lindquist E."/>
            <person name="Lucas S."/>
            <person name="Salamov A."/>
            <person name="McFadden G.I."/>
            <person name="Lane C.E."/>
            <person name="Keeling P.J."/>
            <person name="Gray M.W."/>
            <person name="Grigoriev I.V."/>
            <person name="Archibald J.M."/>
        </authorList>
    </citation>
    <scope>NUCLEOTIDE SEQUENCE</scope>
    <source>
        <strain evidence="7 9">CCMP2712</strain>
    </source>
</reference>
<dbReference type="EnsemblProtists" id="EKX49763">
    <property type="protein sequence ID" value="EKX49763"/>
    <property type="gene ID" value="GUITHDRAFT_104728"/>
</dbReference>
<evidence type="ECO:0000259" key="6">
    <source>
        <dbReference type="PROSITE" id="PS51136"/>
    </source>
</evidence>
<dbReference type="InterPro" id="IPR013136">
    <property type="entry name" value="WSTF_Acf1_Cbp146"/>
</dbReference>
<dbReference type="SMART" id="SM00571">
    <property type="entry name" value="DDT"/>
    <property type="match status" value="1"/>
</dbReference>
<feature type="compositionally biased region" description="Basic and acidic residues" evidence="4">
    <location>
        <begin position="680"/>
        <end position="697"/>
    </location>
</feature>
<dbReference type="InterPro" id="IPR053271">
    <property type="entry name" value="DDT_domain"/>
</dbReference>
<dbReference type="PaxDb" id="55529-EKX49763"/>
<evidence type="ECO:0000256" key="1">
    <source>
        <dbReference type="ARBA" id="ARBA00004123"/>
    </source>
</evidence>
<sequence length="859" mass="99480">MDKKRKAHQPKASDHIQLHERCFRIRFTGELYSTYEEYIEQLLAYQSRNWSCGLTGKSKLTFEEAQLSERTAQKKVDDAFPEFFVEPLCRMVHMSQTRMDDLIEFVYKRLQCFMNGEEVEYLRGDQPPLFARIVRPLDVEDDFWTNIDAEAPLPTRYLVELLSEEGLPVADEMEHDHAESLNGMMDEPGETEENEARYLQIEAAQLRRLKSRNISRITLKSKLRTVGSRQSYWQAPFLCEPELVSRFGLREELPPHMRRLQLQYEVRVGKLDKEALAELGVDPSELVKKKKKKSTDVDKDPQKIMRQVLKTPAQKRIWEIGRTGKLSTTSDMSVFDIAQSLYQDWLHGDGSRGIEAGLTAEQYFNDIYEMIQLVLSVWPQDAEKSFLPFPVEDTMLPPDPSLEERPQPITSLFVPDSDLVLPSELLGKVLQIWDFIQRYHKIVRLSPFSLEDLAGAVCYPTETPLATEFHCAFLRYLLHQSMEAQAKEDSDRREFKREDEDYDENAWSESTIPMPKPSAVDETRWSSTLVAYLQASRSTAVDILPSLPSETLEVLETGGFDEMTMQMRVDVMCLLCDDACATSGIHQQLNQAFEETREIQKGLREEEQKIKEQKKEARLEKQQAKERIQAEIQIQMEAKGEGAEKEEETKKSGKQKKSQEEDEKQKQKKIAAAAKQALAEQKEKDAKKQEQEREEQENLRRKLESELEKHVVRVLPLGFDRSKRSYWLFSSKDSRIFVYDPTSSSQSNSSEEATDASVADASISEFWGYYDRTDQIDALLAFLNPHGLREGELYEKLSNRYMTVTNNMRKKLQEANKQEMANAARRSARIASDSTVKQQSFLLYRNHLKVDPSRERSKR</sequence>
<evidence type="ECO:0000256" key="3">
    <source>
        <dbReference type="PROSITE-ProRule" id="PRU00475"/>
    </source>
</evidence>
<accession>L1JNX9</accession>
<feature type="compositionally biased region" description="Low complexity" evidence="4">
    <location>
        <begin position="670"/>
        <end position="679"/>
    </location>
</feature>
<gene>
    <name evidence="7" type="ORF">GUITHDRAFT_104728</name>
</gene>
<feature type="compositionally biased region" description="Basic and acidic residues" evidence="4">
    <location>
        <begin position="638"/>
        <end position="665"/>
    </location>
</feature>
<dbReference type="EMBL" id="JH992981">
    <property type="protein sequence ID" value="EKX49763.1"/>
    <property type="molecule type" value="Genomic_DNA"/>
</dbReference>
<feature type="compositionally biased region" description="Basic and acidic residues" evidence="4">
    <location>
        <begin position="487"/>
        <end position="499"/>
    </location>
</feature>
<organism evidence="7">
    <name type="scientific">Guillardia theta (strain CCMP2712)</name>
    <name type="common">Cryptophyte</name>
    <dbReference type="NCBI Taxonomy" id="905079"/>
    <lineage>
        <taxon>Eukaryota</taxon>
        <taxon>Cryptophyceae</taxon>
        <taxon>Pyrenomonadales</taxon>
        <taxon>Geminigeraceae</taxon>
        <taxon>Guillardia</taxon>
    </lineage>
</organism>
<evidence type="ECO:0000256" key="4">
    <source>
        <dbReference type="SAM" id="MobiDB-lite"/>
    </source>
</evidence>
<evidence type="ECO:0008006" key="10">
    <source>
        <dbReference type="Google" id="ProtNLM"/>
    </source>
</evidence>
<dbReference type="GO" id="GO:0005634">
    <property type="term" value="C:nucleus"/>
    <property type="evidence" value="ECO:0007669"/>
    <property type="project" value="UniProtKB-SubCell"/>
</dbReference>
<dbReference type="KEGG" id="gtt:GUITHDRAFT_104728"/>
<dbReference type="HOGENOM" id="CLU_012516_0_0_1"/>
<proteinExistence type="predicted"/>
<dbReference type="eggNOG" id="KOG1245">
    <property type="taxonomic scope" value="Eukaryota"/>
</dbReference>
<dbReference type="Pfam" id="PF10537">
    <property type="entry name" value="WAC_Acf1_DNA_bd"/>
    <property type="match status" value="1"/>
</dbReference>
<dbReference type="GeneID" id="17306466"/>
<protein>
    <recommendedName>
        <fullName evidence="10">DDT domain-containing protein</fullName>
    </recommendedName>
</protein>
<reference evidence="8" key="3">
    <citation type="submission" date="2016-03" db="UniProtKB">
        <authorList>
            <consortium name="EnsemblProtists"/>
        </authorList>
    </citation>
    <scope>IDENTIFICATION</scope>
</reference>
<feature type="region of interest" description="Disordered" evidence="4">
    <location>
        <begin position="637"/>
        <end position="697"/>
    </location>
</feature>
<dbReference type="PANTHER" id="PTHR15546:SF2">
    <property type="entry name" value="DDT DOMAIN-CONTAINING PROTEIN DDB_G0282237"/>
    <property type="match status" value="1"/>
</dbReference>
<dbReference type="PROSITE" id="PS50827">
    <property type="entry name" value="DDT"/>
    <property type="match status" value="1"/>
</dbReference>
<dbReference type="OMA" id="YANKMGE"/>
<dbReference type="InterPro" id="IPR028941">
    <property type="entry name" value="WHIM2_dom"/>
</dbReference>
<dbReference type="Proteomes" id="UP000011087">
    <property type="component" value="Unassembled WGS sequence"/>
</dbReference>
<dbReference type="InterPro" id="IPR018501">
    <property type="entry name" value="DDT_dom"/>
</dbReference>
<dbReference type="PANTHER" id="PTHR15546">
    <property type="entry name" value="BROMODOMAIN ADJACENT TO ZINC FINGER DOMAIN, 2A"/>
    <property type="match status" value="1"/>
</dbReference>
<dbReference type="Pfam" id="PF15613">
    <property type="entry name" value="WSD"/>
    <property type="match status" value="1"/>
</dbReference>
<dbReference type="OrthoDB" id="332390at2759"/>
<feature type="region of interest" description="Disordered" evidence="4">
    <location>
        <begin position="487"/>
        <end position="519"/>
    </location>
</feature>
<reference evidence="9" key="2">
    <citation type="submission" date="2012-11" db="EMBL/GenBank/DDBJ databases">
        <authorList>
            <person name="Kuo A."/>
            <person name="Curtis B.A."/>
            <person name="Tanifuji G."/>
            <person name="Burki F."/>
            <person name="Gruber A."/>
            <person name="Irimia M."/>
            <person name="Maruyama S."/>
            <person name="Arias M.C."/>
            <person name="Ball S.G."/>
            <person name="Gile G.H."/>
            <person name="Hirakawa Y."/>
            <person name="Hopkins J.F."/>
            <person name="Rensing S.A."/>
            <person name="Schmutz J."/>
            <person name="Symeonidi A."/>
            <person name="Elias M."/>
            <person name="Eveleigh R.J."/>
            <person name="Herman E.K."/>
            <person name="Klute M.J."/>
            <person name="Nakayama T."/>
            <person name="Obornik M."/>
            <person name="Reyes-Prieto A."/>
            <person name="Armbrust E.V."/>
            <person name="Aves S.J."/>
            <person name="Beiko R.G."/>
            <person name="Coutinho P."/>
            <person name="Dacks J.B."/>
            <person name="Durnford D.G."/>
            <person name="Fast N.M."/>
            <person name="Green B.R."/>
            <person name="Grisdale C."/>
            <person name="Hempe F."/>
            <person name="Henrissat B."/>
            <person name="Hoppner M.P."/>
            <person name="Ishida K.-I."/>
            <person name="Kim E."/>
            <person name="Koreny L."/>
            <person name="Kroth P.G."/>
            <person name="Liu Y."/>
            <person name="Malik S.-B."/>
            <person name="Maier U.G."/>
            <person name="McRose D."/>
            <person name="Mock T."/>
            <person name="Neilson J.A."/>
            <person name="Onodera N.T."/>
            <person name="Poole A.M."/>
            <person name="Pritham E.J."/>
            <person name="Richards T.A."/>
            <person name="Rocap G."/>
            <person name="Roy S.W."/>
            <person name="Sarai C."/>
            <person name="Schaack S."/>
            <person name="Shirato S."/>
            <person name="Slamovits C.H."/>
            <person name="Spencer D.F."/>
            <person name="Suzuki S."/>
            <person name="Worden A.Z."/>
            <person name="Zauner S."/>
            <person name="Barry K."/>
            <person name="Bell C."/>
            <person name="Bharti A.K."/>
            <person name="Crow J.A."/>
            <person name="Grimwood J."/>
            <person name="Kramer R."/>
            <person name="Lindquist E."/>
            <person name="Lucas S."/>
            <person name="Salamov A."/>
            <person name="McFadden G.I."/>
            <person name="Lane C.E."/>
            <person name="Keeling P.J."/>
            <person name="Gray M.W."/>
            <person name="Grigoriev I.V."/>
            <person name="Archibald J.M."/>
        </authorList>
    </citation>
    <scope>NUCLEOTIDE SEQUENCE</scope>
    <source>
        <strain evidence="9">CCMP2712</strain>
    </source>
</reference>
<evidence type="ECO:0000313" key="7">
    <source>
        <dbReference type="EMBL" id="EKX49763.1"/>
    </source>
</evidence>
<dbReference type="RefSeq" id="XP_005836743.1">
    <property type="nucleotide sequence ID" value="XM_005836686.1"/>
</dbReference>
<dbReference type="GO" id="GO:0000785">
    <property type="term" value="C:chromatin"/>
    <property type="evidence" value="ECO:0007669"/>
    <property type="project" value="UniProtKB-ARBA"/>
</dbReference>